<proteinExistence type="predicted"/>
<reference evidence="2" key="2">
    <citation type="submission" date="2025-08" db="UniProtKB">
        <authorList>
            <consortium name="Ensembl"/>
        </authorList>
    </citation>
    <scope>IDENTIFICATION</scope>
</reference>
<organism evidence="2 3">
    <name type="scientific">Melopsittacus undulatus</name>
    <name type="common">Budgerigar</name>
    <name type="synonym">Psittacus undulatus</name>
    <dbReference type="NCBI Taxonomy" id="13146"/>
    <lineage>
        <taxon>Eukaryota</taxon>
        <taxon>Metazoa</taxon>
        <taxon>Chordata</taxon>
        <taxon>Craniata</taxon>
        <taxon>Vertebrata</taxon>
        <taxon>Euteleostomi</taxon>
        <taxon>Archelosauria</taxon>
        <taxon>Archosauria</taxon>
        <taxon>Dinosauria</taxon>
        <taxon>Saurischia</taxon>
        <taxon>Theropoda</taxon>
        <taxon>Coelurosauria</taxon>
        <taxon>Aves</taxon>
        <taxon>Neognathae</taxon>
        <taxon>Neoaves</taxon>
        <taxon>Telluraves</taxon>
        <taxon>Australaves</taxon>
        <taxon>Psittaciformes</taxon>
        <taxon>Psittaculidae</taxon>
        <taxon>Melopsittacus</taxon>
    </lineage>
</organism>
<feature type="compositionally biased region" description="Basic and acidic residues" evidence="1">
    <location>
        <begin position="125"/>
        <end position="134"/>
    </location>
</feature>
<reference evidence="2" key="1">
    <citation type="submission" date="2020-03" db="EMBL/GenBank/DDBJ databases">
        <title>Melopsittacus undulatus (budgerigar) genome, bMelUnd1, maternal haplotype with Z.</title>
        <authorList>
            <person name="Gedman G."/>
            <person name="Mountcastle J."/>
            <person name="Haase B."/>
            <person name="Formenti G."/>
            <person name="Wright T."/>
            <person name="Apodaca J."/>
            <person name="Pelan S."/>
            <person name="Chow W."/>
            <person name="Rhie A."/>
            <person name="Howe K."/>
            <person name="Fedrigo O."/>
            <person name="Jarvis E.D."/>
        </authorList>
    </citation>
    <scope>NUCLEOTIDE SEQUENCE [LARGE SCALE GENOMIC DNA]</scope>
</reference>
<evidence type="ECO:0000256" key="1">
    <source>
        <dbReference type="SAM" id="MobiDB-lite"/>
    </source>
</evidence>
<sequence>MPHSRRVAVLLSQCSQYHQHHELAPPWEWPQQQNCGQRATKGQGAQEQPWSGESMRDGSGQQDTGRHWAQVGAQELGGAGYRQTLGRVGPEQDLDHLHHSQDDAAGADAYGPPVMLSLQVQNGPEEDRDHLYHH</sequence>
<dbReference type="AlphaFoldDB" id="A0A8V5GHU7"/>
<protein>
    <submittedName>
        <fullName evidence="2">Uncharacterized protein</fullName>
    </submittedName>
</protein>
<feature type="compositionally biased region" description="Basic and acidic residues" evidence="1">
    <location>
        <begin position="93"/>
        <end position="102"/>
    </location>
</feature>
<feature type="region of interest" description="Disordered" evidence="1">
    <location>
        <begin position="28"/>
        <end position="134"/>
    </location>
</feature>
<dbReference type="Proteomes" id="UP000694405">
    <property type="component" value="Chromosome 8"/>
</dbReference>
<dbReference type="Ensembl" id="ENSMUNT00000028256.1">
    <property type="protein sequence ID" value="ENSMUNP00000022981.1"/>
    <property type="gene ID" value="ENSMUNG00000021388.1"/>
</dbReference>
<dbReference type="InterPro" id="IPR027922">
    <property type="entry name" value="PRAP"/>
</dbReference>
<dbReference type="Pfam" id="PF15314">
    <property type="entry name" value="PRAP"/>
    <property type="match status" value="1"/>
</dbReference>
<evidence type="ECO:0000313" key="2">
    <source>
        <dbReference type="Ensembl" id="ENSMUNP00000022981.1"/>
    </source>
</evidence>
<keyword evidence="3" id="KW-1185">Reference proteome</keyword>
<evidence type="ECO:0000313" key="3">
    <source>
        <dbReference type="Proteomes" id="UP000694405"/>
    </source>
</evidence>
<reference evidence="2" key="3">
    <citation type="submission" date="2025-09" db="UniProtKB">
        <authorList>
            <consortium name="Ensembl"/>
        </authorList>
    </citation>
    <scope>IDENTIFICATION</scope>
</reference>
<accession>A0A8V5GHU7</accession>
<name>A0A8V5GHU7_MELUD</name>